<feature type="signal peptide" evidence="1">
    <location>
        <begin position="1"/>
        <end position="20"/>
    </location>
</feature>
<keyword evidence="3" id="KW-1185">Reference proteome</keyword>
<reference evidence="2 3" key="1">
    <citation type="submission" date="2019-08" db="EMBL/GenBank/DDBJ databases">
        <title>Archangium and Cystobacter genomes.</title>
        <authorList>
            <person name="Chen I.-C.K."/>
            <person name="Wielgoss S."/>
        </authorList>
    </citation>
    <scope>NUCLEOTIDE SEQUENCE [LARGE SCALE GENOMIC DNA]</scope>
    <source>
        <strain evidence="2 3">Cbm 6</strain>
    </source>
</reference>
<evidence type="ECO:0000256" key="1">
    <source>
        <dbReference type="SAM" id="SignalP"/>
    </source>
</evidence>
<name>A0ABY9WSE4_9BACT</name>
<proteinExistence type="predicted"/>
<accession>A0ABY9WSE4</accession>
<evidence type="ECO:0000313" key="2">
    <source>
        <dbReference type="EMBL" id="WNG46704.1"/>
    </source>
</evidence>
<gene>
    <name evidence="2" type="ORF">F0U60_23245</name>
</gene>
<dbReference type="Proteomes" id="UP001611383">
    <property type="component" value="Chromosome"/>
</dbReference>
<keyword evidence="1" id="KW-0732">Signal</keyword>
<dbReference type="RefSeq" id="WP_395823382.1">
    <property type="nucleotide sequence ID" value="NZ_CP043494.1"/>
</dbReference>
<dbReference type="EMBL" id="CP043494">
    <property type="protein sequence ID" value="WNG46704.1"/>
    <property type="molecule type" value="Genomic_DNA"/>
</dbReference>
<feature type="chain" id="PRO_5046841862" evidence="1">
    <location>
        <begin position="21"/>
        <end position="381"/>
    </location>
</feature>
<sequence length="381" mass="42904">MMTQTLLIFLLLAPATSAVADEQRVYVLGSSINLRKEPSKDAEVLKKLQIGTDCLVLEKPQAEWLKVRCGDKEGYASASLMGTEKPSVEALRAQARDPKRTLAQREESALRAATLSPEDVELQKELGTLFFEKNFDFIARLKKPTMKRAFSCSCGWETVNTCLRACSSSDLKDVKVRADTKKDLFVISVANGENVFVYRGKYKLNKKTTILTGEVLEQVSFNASPVMEKSIFLGIDKFPDNKWDLPVGQFVLDDASQAILNGLPKEWGLMKPDEWGNLLMQWDECGKRPFFLRFVSDMHGRWRILLEDIGLEGPTFYWVSAVTKHDNSLELVLEGRYGGTTRQQFKLPVSEEDIAYLGDTAYSSNIRRHPEKHHPCAQGGP</sequence>
<organism evidence="2 3">
    <name type="scientific">Archangium minus</name>
    <dbReference type="NCBI Taxonomy" id="83450"/>
    <lineage>
        <taxon>Bacteria</taxon>
        <taxon>Pseudomonadati</taxon>
        <taxon>Myxococcota</taxon>
        <taxon>Myxococcia</taxon>
        <taxon>Myxococcales</taxon>
        <taxon>Cystobacterineae</taxon>
        <taxon>Archangiaceae</taxon>
        <taxon>Archangium</taxon>
    </lineage>
</organism>
<evidence type="ECO:0000313" key="3">
    <source>
        <dbReference type="Proteomes" id="UP001611383"/>
    </source>
</evidence>
<protein>
    <submittedName>
        <fullName evidence="2">SH3 domain-containing protein</fullName>
    </submittedName>
</protein>
<dbReference type="Gene3D" id="2.30.30.40">
    <property type="entry name" value="SH3 Domains"/>
    <property type="match status" value="1"/>
</dbReference>